<evidence type="ECO:0000256" key="1">
    <source>
        <dbReference type="SAM" id="MobiDB-lite"/>
    </source>
</evidence>
<keyword evidence="3" id="KW-1185">Reference proteome</keyword>
<feature type="compositionally biased region" description="Low complexity" evidence="1">
    <location>
        <begin position="55"/>
        <end position="73"/>
    </location>
</feature>
<feature type="region of interest" description="Disordered" evidence="1">
    <location>
        <begin position="1"/>
        <end position="30"/>
    </location>
</feature>
<sequence>MNDTKHPKILQSITSPEEKSNMYTNPFNRKHSTIRQMLDKLLLDPTKKSIRRSESVSSSGSGSSKGSSSSLSRCTHGHRGVLQWGRNDSEEFSYSSFLALRSDVDTPVCDTIEQNNETTVGTKGLGRFHCNPNHNIWILLTVEVKRLNSHKVDHNCVTPLGTADSQKNVKRRLLNSGNFVLPTSIPSLTMKLEKPVKRSYLEKTGRVTRREDSPQMREELGLTM</sequence>
<organism evidence="2 3">
    <name type="scientific">Melipona quadrifasciata</name>
    <dbReference type="NCBI Taxonomy" id="166423"/>
    <lineage>
        <taxon>Eukaryota</taxon>
        <taxon>Metazoa</taxon>
        <taxon>Ecdysozoa</taxon>
        <taxon>Arthropoda</taxon>
        <taxon>Hexapoda</taxon>
        <taxon>Insecta</taxon>
        <taxon>Pterygota</taxon>
        <taxon>Neoptera</taxon>
        <taxon>Endopterygota</taxon>
        <taxon>Hymenoptera</taxon>
        <taxon>Apocrita</taxon>
        <taxon>Aculeata</taxon>
        <taxon>Apoidea</taxon>
        <taxon>Anthophila</taxon>
        <taxon>Apidae</taxon>
        <taxon>Melipona</taxon>
    </lineage>
</organism>
<proteinExistence type="predicted"/>
<feature type="compositionally biased region" description="Polar residues" evidence="1">
    <location>
        <begin position="11"/>
        <end position="27"/>
    </location>
</feature>
<protein>
    <submittedName>
        <fullName evidence="2">Uncharacterized protein</fullName>
    </submittedName>
</protein>
<evidence type="ECO:0000313" key="3">
    <source>
        <dbReference type="Proteomes" id="UP000053105"/>
    </source>
</evidence>
<feature type="region of interest" description="Disordered" evidence="1">
    <location>
        <begin position="48"/>
        <end position="74"/>
    </location>
</feature>
<accession>A0A0M9A6N5</accession>
<dbReference type="OrthoDB" id="7635188at2759"/>
<reference evidence="2 3" key="1">
    <citation type="submission" date="2015-07" db="EMBL/GenBank/DDBJ databases">
        <title>The genome of Melipona quadrifasciata.</title>
        <authorList>
            <person name="Pan H."/>
            <person name="Kapheim K."/>
        </authorList>
    </citation>
    <scope>NUCLEOTIDE SEQUENCE [LARGE SCALE GENOMIC DNA]</scope>
    <source>
        <strain evidence="2">0111107301</strain>
        <tissue evidence="2">Whole body</tissue>
    </source>
</reference>
<dbReference type="EMBL" id="KQ435724">
    <property type="protein sequence ID" value="KOX78317.1"/>
    <property type="molecule type" value="Genomic_DNA"/>
</dbReference>
<dbReference type="Proteomes" id="UP000053105">
    <property type="component" value="Unassembled WGS sequence"/>
</dbReference>
<evidence type="ECO:0000313" key="2">
    <source>
        <dbReference type="EMBL" id="KOX78317.1"/>
    </source>
</evidence>
<dbReference type="AlphaFoldDB" id="A0A0M9A6N5"/>
<gene>
    <name evidence="2" type="ORF">WN51_07723</name>
</gene>
<name>A0A0M9A6N5_9HYME</name>